<feature type="domain" description="Rho-GAP" evidence="2">
    <location>
        <begin position="67"/>
        <end position="229"/>
    </location>
</feature>
<keyword evidence="1" id="KW-0343">GTPase activation</keyword>
<dbReference type="Proteomes" id="UP000266673">
    <property type="component" value="Unassembled WGS sequence"/>
</dbReference>
<dbReference type="GO" id="GO:0005737">
    <property type="term" value="C:cytoplasm"/>
    <property type="evidence" value="ECO:0007669"/>
    <property type="project" value="TreeGrafter"/>
</dbReference>
<protein>
    <submittedName>
        <fullName evidence="3">Rho GTPase activation protein</fullName>
    </submittedName>
</protein>
<evidence type="ECO:0000256" key="1">
    <source>
        <dbReference type="ARBA" id="ARBA00022468"/>
    </source>
</evidence>
<sequence length="229" mass="25723">MEEMERIRKYSGTPEPRDVLHSSLQVVAVVSSNNPFPDSQVLGATDHMMIKFLKKKSQKTFFGNMFGTISVACIKEGYELPAVVYRCIEYLDANDADKEEGIYRLSGAAMTLKHLKDRFNTKGDIDLLHQGEHYDIHAVAGLLKLYLRELPTNLLDRRDRINELGHLVSALPLSNYTLLRALTGHLIRIVQNSEINKMTVSSVSAEEFVASSLPNSSNFSLPSSWKQVP</sequence>
<dbReference type="PANTHER" id="PTHR23176:SF129">
    <property type="entry name" value="RHO GTPASE ACTIVATING PROTEIN AT 16F, ISOFORM E-RELATED"/>
    <property type="match status" value="1"/>
</dbReference>
<reference evidence="3 4" key="1">
    <citation type="submission" date="2018-06" db="EMBL/GenBank/DDBJ databases">
        <title>Comparative genomics reveals the genomic features of Rhizophagus irregularis, R. cerebriforme, R. diaphanum and Gigaspora rosea, and their symbiotic lifestyle signature.</title>
        <authorList>
            <person name="Morin E."/>
            <person name="San Clemente H."/>
            <person name="Chen E.C.H."/>
            <person name="De La Providencia I."/>
            <person name="Hainaut M."/>
            <person name="Kuo A."/>
            <person name="Kohler A."/>
            <person name="Murat C."/>
            <person name="Tang N."/>
            <person name="Roy S."/>
            <person name="Loubradou J."/>
            <person name="Henrissat B."/>
            <person name="Grigoriev I.V."/>
            <person name="Corradi N."/>
            <person name="Roux C."/>
            <person name="Martin F.M."/>
        </authorList>
    </citation>
    <scope>NUCLEOTIDE SEQUENCE [LARGE SCALE GENOMIC DNA]</scope>
    <source>
        <strain evidence="3 4">DAOM 194757</strain>
    </source>
</reference>
<evidence type="ECO:0000313" key="3">
    <source>
        <dbReference type="EMBL" id="RIB19605.1"/>
    </source>
</evidence>
<dbReference type="GO" id="GO:0007165">
    <property type="term" value="P:signal transduction"/>
    <property type="evidence" value="ECO:0007669"/>
    <property type="project" value="InterPro"/>
</dbReference>
<organism evidence="3 4">
    <name type="scientific">Gigaspora rosea</name>
    <dbReference type="NCBI Taxonomy" id="44941"/>
    <lineage>
        <taxon>Eukaryota</taxon>
        <taxon>Fungi</taxon>
        <taxon>Fungi incertae sedis</taxon>
        <taxon>Mucoromycota</taxon>
        <taxon>Glomeromycotina</taxon>
        <taxon>Glomeromycetes</taxon>
        <taxon>Diversisporales</taxon>
        <taxon>Gigasporaceae</taxon>
        <taxon>Gigaspora</taxon>
    </lineage>
</organism>
<dbReference type="InterPro" id="IPR050729">
    <property type="entry name" value="Rho-GAP"/>
</dbReference>
<keyword evidence="4" id="KW-1185">Reference proteome</keyword>
<dbReference type="Gene3D" id="1.10.555.10">
    <property type="entry name" value="Rho GTPase activation protein"/>
    <property type="match status" value="2"/>
</dbReference>
<dbReference type="PROSITE" id="PS50238">
    <property type="entry name" value="RHOGAP"/>
    <property type="match status" value="1"/>
</dbReference>
<dbReference type="PANTHER" id="PTHR23176">
    <property type="entry name" value="RHO/RAC/CDC GTPASE-ACTIVATING PROTEIN"/>
    <property type="match status" value="1"/>
</dbReference>
<dbReference type="SUPFAM" id="SSF48350">
    <property type="entry name" value="GTPase activation domain, GAP"/>
    <property type="match status" value="1"/>
</dbReference>
<proteinExistence type="predicted"/>
<dbReference type="AlphaFoldDB" id="A0A397VAY6"/>
<name>A0A397VAY6_9GLOM</name>
<dbReference type="STRING" id="44941.A0A397VAY6"/>
<dbReference type="Pfam" id="PF00620">
    <property type="entry name" value="RhoGAP"/>
    <property type="match status" value="1"/>
</dbReference>
<dbReference type="GO" id="GO:0005096">
    <property type="term" value="F:GTPase activator activity"/>
    <property type="evidence" value="ECO:0007669"/>
    <property type="project" value="UniProtKB-KW"/>
</dbReference>
<dbReference type="InterPro" id="IPR000198">
    <property type="entry name" value="RhoGAP_dom"/>
</dbReference>
<comment type="caution">
    <text evidence="3">The sequence shown here is derived from an EMBL/GenBank/DDBJ whole genome shotgun (WGS) entry which is preliminary data.</text>
</comment>
<evidence type="ECO:0000313" key="4">
    <source>
        <dbReference type="Proteomes" id="UP000266673"/>
    </source>
</evidence>
<dbReference type="SMART" id="SM00324">
    <property type="entry name" value="RhoGAP"/>
    <property type="match status" value="1"/>
</dbReference>
<gene>
    <name evidence="3" type="ORF">C2G38_2181412</name>
</gene>
<dbReference type="InterPro" id="IPR008936">
    <property type="entry name" value="Rho_GTPase_activation_prot"/>
</dbReference>
<accession>A0A397VAY6</accession>
<dbReference type="EMBL" id="QKWP01000464">
    <property type="protein sequence ID" value="RIB19605.1"/>
    <property type="molecule type" value="Genomic_DNA"/>
</dbReference>
<evidence type="ECO:0000259" key="2">
    <source>
        <dbReference type="PROSITE" id="PS50238"/>
    </source>
</evidence>
<dbReference type="OrthoDB" id="185175at2759"/>